<protein>
    <submittedName>
        <fullName evidence="1">Uncharacterized protein</fullName>
    </submittedName>
</protein>
<sequence length="64" mass="7560">MFMIDNDKEFNSYLNDNKTMNSFNAFIIVLNVNLFDSNHIDRLMKRLDTKLNGLLLYLKSKSAR</sequence>
<comment type="caution">
    <text evidence="1">The sequence shown here is derived from an EMBL/GenBank/DDBJ whole genome shotgun (WGS) entry which is preliminary data.</text>
</comment>
<evidence type="ECO:0000313" key="4">
    <source>
        <dbReference type="Proteomes" id="UP000681967"/>
    </source>
</evidence>
<evidence type="ECO:0000313" key="2">
    <source>
        <dbReference type="EMBL" id="CAF4830702.1"/>
    </source>
</evidence>
<gene>
    <name evidence="1" type="ORF">BYL167_LOCUS33424</name>
    <name evidence="3" type="ORF">GIL414_LOCUS48927</name>
    <name evidence="2" type="ORF">SMN809_LOCUS48469</name>
</gene>
<evidence type="ECO:0000313" key="1">
    <source>
        <dbReference type="EMBL" id="CAF4443392.1"/>
    </source>
</evidence>
<name>A0A8S2WCP1_9BILA</name>
<accession>A0A8S2WCP1</accession>
<dbReference type="Proteomes" id="UP000681720">
    <property type="component" value="Unassembled WGS sequence"/>
</dbReference>
<dbReference type="Proteomes" id="UP000676336">
    <property type="component" value="Unassembled WGS sequence"/>
</dbReference>
<dbReference type="EMBL" id="CAJOBH010064888">
    <property type="protein sequence ID" value="CAF4443392.1"/>
    <property type="molecule type" value="Genomic_DNA"/>
</dbReference>
<organism evidence="1 4">
    <name type="scientific">Rotaria magnacalcarata</name>
    <dbReference type="NCBI Taxonomy" id="392030"/>
    <lineage>
        <taxon>Eukaryota</taxon>
        <taxon>Metazoa</taxon>
        <taxon>Spiralia</taxon>
        <taxon>Gnathifera</taxon>
        <taxon>Rotifera</taxon>
        <taxon>Eurotatoria</taxon>
        <taxon>Bdelloidea</taxon>
        <taxon>Philodinida</taxon>
        <taxon>Philodinidae</taxon>
        <taxon>Rotaria</taxon>
    </lineage>
</organism>
<dbReference type="Proteomes" id="UP000681967">
    <property type="component" value="Unassembled WGS sequence"/>
</dbReference>
<dbReference type="AlphaFoldDB" id="A0A8S2WCP1"/>
<reference evidence="1" key="1">
    <citation type="submission" date="2021-02" db="EMBL/GenBank/DDBJ databases">
        <authorList>
            <person name="Nowell W R."/>
        </authorList>
    </citation>
    <scope>NUCLEOTIDE SEQUENCE</scope>
</reference>
<dbReference type="EMBL" id="CAJOBJ010159774">
    <property type="protein sequence ID" value="CAF4841126.1"/>
    <property type="molecule type" value="Genomic_DNA"/>
</dbReference>
<proteinExistence type="predicted"/>
<evidence type="ECO:0000313" key="3">
    <source>
        <dbReference type="EMBL" id="CAF4841126.1"/>
    </source>
</evidence>
<dbReference type="EMBL" id="CAJOBI010155748">
    <property type="protein sequence ID" value="CAF4830702.1"/>
    <property type="molecule type" value="Genomic_DNA"/>
</dbReference>
<feature type="non-terminal residue" evidence="1">
    <location>
        <position position="64"/>
    </location>
</feature>